<feature type="transmembrane region" description="Helical" evidence="1">
    <location>
        <begin position="77"/>
        <end position="100"/>
    </location>
</feature>
<organism evidence="2 3">
    <name type="scientific">Salinimicrobium profundisediminis</name>
    <dbReference type="NCBI Taxonomy" id="2994553"/>
    <lineage>
        <taxon>Bacteria</taxon>
        <taxon>Pseudomonadati</taxon>
        <taxon>Bacteroidota</taxon>
        <taxon>Flavobacteriia</taxon>
        <taxon>Flavobacteriales</taxon>
        <taxon>Flavobacteriaceae</taxon>
        <taxon>Salinimicrobium</taxon>
    </lineage>
</organism>
<keyword evidence="3" id="KW-1185">Reference proteome</keyword>
<evidence type="ECO:0000313" key="3">
    <source>
        <dbReference type="Proteomes" id="UP001148482"/>
    </source>
</evidence>
<dbReference type="EMBL" id="JAPJDA010000007">
    <property type="protein sequence ID" value="MCX2837622.1"/>
    <property type="molecule type" value="Genomic_DNA"/>
</dbReference>
<feature type="transmembrane region" description="Helical" evidence="1">
    <location>
        <begin position="29"/>
        <end position="45"/>
    </location>
</feature>
<keyword evidence="1" id="KW-0812">Transmembrane</keyword>
<name>A0A9X3I161_9FLAO</name>
<dbReference type="RefSeq" id="WP_266068858.1">
    <property type="nucleotide sequence ID" value="NZ_JAPJDA010000007.1"/>
</dbReference>
<feature type="transmembrane region" description="Helical" evidence="1">
    <location>
        <begin position="169"/>
        <end position="189"/>
    </location>
</feature>
<evidence type="ECO:0000313" key="2">
    <source>
        <dbReference type="EMBL" id="MCX2837622.1"/>
    </source>
</evidence>
<sequence>MKTSQKVFFLFLVVGVLFVVGSILRLDILTVPTTFLLIPVLILFYRVKVKKWFLPMVIALLLFYVRDLLMLEGLSENLIPILWCFGTALVILYVFALAGFRWGRIHVVEFISLLIMFVFLGFLYYTINQLLPQVLPSHRVEASLFILLLITLLAISFTQYILKSHYASLWLMLASACLVLSELSLFFKLFIISDISVTIFYPLFHVIAFYAMVQHAVHRRKSTFLPGF</sequence>
<feature type="transmembrane region" description="Helical" evidence="1">
    <location>
        <begin position="107"/>
        <end position="127"/>
    </location>
</feature>
<keyword evidence="1" id="KW-0472">Membrane</keyword>
<protein>
    <submittedName>
        <fullName evidence="2">Uncharacterized protein</fullName>
    </submittedName>
</protein>
<accession>A0A9X3I161</accession>
<reference evidence="2" key="1">
    <citation type="submission" date="2022-11" db="EMBL/GenBank/DDBJ databases">
        <title>Salinimicrobium profundisediminis sp. nov., isolated from deep-sea sediment of the Mariana Trench.</title>
        <authorList>
            <person name="Fu H."/>
        </authorList>
    </citation>
    <scope>NUCLEOTIDE SEQUENCE</scope>
    <source>
        <strain evidence="2">MT39</strain>
    </source>
</reference>
<feature type="transmembrane region" description="Helical" evidence="1">
    <location>
        <begin position="52"/>
        <end position="71"/>
    </location>
</feature>
<proteinExistence type="predicted"/>
<dbReference type="Proteomes" id="UP001148482">
    <property type="component" value="Unassembled WGS sequence"/>
</dbReference>
<keyword evidence="1" id="KW-1133">Transmembrane helix</keyword>
<evidence type="ECO:0000256" key="1">
    <source>
        <dbReference type="SAM" id="Phobius"/>
    </source>
</evidence>
<feature type="transmembrane region" description="Helical" evidence="1">
    <location>
        <begin position="142"/>
        <end position="162"/>
    </location>
</feature>
<dbReference type="AlphaFoldDB" id="A0A9X3I161"/>
<comment type="caution">
    <text evidence="2">The sequence shown here is derived from an EMBL/GenBank/DDBJ whole genome shotgun (WGS) entry which is preliminary data.</text>
</comment>
<feature type="transmembrane region" description="Helical" evidence="1">
    <location>
        <begin position="7"/>
        <end position="23"/>
    </location>
</feature>
<feature type="transmembrane region" description="Helical" evidence="1">
    <location>
        <begin position="195"/>
        <end position="213"/>
    </location>
</feature>
<gene>
    <name evidence="2" type="ORF">OQ279_05595</name>
</gene>